<reference evidence="5" key="1">
    <citation type="submission" date="2021-01" db="EMBL/GenBank/DDBJ databases">
        <authorList>
            <consortium name="Aspergillus puulaauensis MK2 genome sequencing consortium"/>
            <person name="Kazuki M."/>
            <person name="Futagami T."/>
        </authorList>
    </citation>
    <scope>NUCLEOTIDE SEQUENCE</scope>
    <source>
        <strain evidence="5">MK2</strain>
    </source>
</reference>
<reference evidence="5" key="2">
    <citation type="submission" date="2021-02" db="EMBL/GenBank/DDBJ databases">
        <title>Aspergillus puulaauensis MK2 genome sequence.</title>
        <authorList>
            <person name="Futagami T."/>
            <person name="Mori K."/>
            <person name="Kadooka C."/>
            <person name="Tanaka T."/>
        </authorList>
    </citation>
    <scope>NUCLEOTIDE SEQUENCE</scope>
    <source>
        <strain evidence="5">MK2</strain>
    </source>
</reference>
<dbReference type="Gene3D" id="3.20.20.80">
    <property type="entry name" value="Glycosidases"/>
    <property type="match status" value="1"/>
</dbReference>
<dbReference type="PANTHER" id="PTHR10353:SF36">
    <property type="entry name" value="LP05116P"/>
    <property type="match status" value="1"/>
</dbReference>
<dbReference type="OrthoDB" id="65569at2759"/>
<evidence type="ECO:0000256" key="2">
    <source>
        <dbReference type="ARBA" id="ARBA00022801"/>
    </source>
</evidence>
<dbReference type="Proteomes" id="UP000654913">
    <property type="component" value="Chromosome 3"/>
</dbReference>
<dbReference type="Pfam" id="PF00232">
    <property type="entry name" value="Glyco_hydro_1"/>
    <property type="match status" value="1"/>
</dbReference>
<dbReference type="SUPFAM" id="SSF51445">
    <property type="entry name" value="(Trans)glycosidases"/>
    <property type="match status" value="1"/>
</dbReference>
<dbReference type="InterPro" id="IPR001360">
    <property type="entry name" value="Glyco_hydro_1"/>
</dbReference>
<dbReference type="InterPro" id="IPR017853">
    <property type="entry name" value="GH"/>
</dbReference>
<dbReference type="GO" id="GO:0005975">
    <property type="term" value="P:carbohydrate metabolic process"/>
    <property type="evidence" value="ECO:0007669"/>
    <property type="project" value="InterPro"/>
</dbReference>
<comment type="similarity">
    <text evidence="1 4">Belongs to the glycosyl hydrolase 1 family.</text>
</comment>
<name>A0A7R7XID2_9EURO</name>
<dbReference type="PANTHER" id="PTHR10353">
    <property type="entry name" value="GLYCOSYL HYDROLASE"/>
    <property type="match status" value="1"/>
</dbReference>
<dbReference type="EMBL" id="AP024445">
    <property type="protein sequence ID" value="BCS21814.1"/>
    <property type="molecule type" value="Genomic_DNA"/>
</dbReference>
<dbReference type="AlphaFoldDB" id="A0A7R7XID2"/>
<evidence type="ECO:0000256" key="1">
    <source>
        <dbReference type="ARBA" id="ARBA00010838"/>
    </source>
</evidence>
<evidence type="ECO:0000256" key="3">
    <source>
        <dbReference type="ARBA" id="ARBA00023295"/>
    </source>
</evidence>
<evidence type="ECO:0000256" key="4">
    <source>
        <dbReference type="RuleBase" id="RU003690"/>
    </source>
</evidence>
<proteinExistence type="inferred from homology"/>
<keyword evidence="6" id="KW-1185">Reference proteome</keyword>
<dbReference type="GeneID" id="64971819"/>
<dbReference type="GO" id="GO:0008422">
    <property type="term" value="F:beta-glucosidase activity"/>
    <property type="evidence" value="ECO:0007669"/>
    <property type="project" value="TreeGrafter"/>
</dbReference>
<dbReference type="PROSITE" id="PS00653">
    <property type="entry name" value="GLYCOSYL_HYDROL_F1_2"/>
    <property type="match status" value="1"/>
</dbReference>
<organism evidence="5 6">
    <name type="scientific">Aspergillus puulaauensis</name>
    <dbReference type="NCBI Taxonomy" id="1220207"/>
    <lineage>
        <taxon>Eukaryota</taxon>
        <taxon>Fungi</taxon>
        <taxon>Dikarya</taxon>
        <taxon>Ascomycota</taxon>
        <taxon>Pezizomycotina</taxon>
        <taxon>Eurotiomycetes</taxon>
        <taxon>Eurotiomycetidae</taxon>
        <taxon>Eurotiales</taxon>
        <taxon>Aspergillaceae</taxon>
        <taxon>Aspergillus</taxon>
    </lineage>
</organism>
<keyword evidence="3" id="KW-0326">Glycosidase</keyword>
<dbReference type="RefSeq" id="XP_041554008.1">
    <property type="nucleotide sequence ID" value="XM_041701088.1"/>
</dbReference>
<gene>
    <name evidence="5" type="primary">BGL1A</name>
    <name evidence="5" type="ORF">APUU_30039S</name>
</gene>
<dbReference type="InterPro" id="IPR033132">
    <property type="entry name" value="GH_1_N_CS"/>
</dbReference>
<dbReference type="KEGG" id="apuu:APUU_30039S"/>
<evidence type="ECO:0000313" key="5">
    <source>
        <dbReference type="EMBL" id="BCS21814.1"/>
    </source>
</evidence>
<evidence type="ECO:0000313" key="6">
    <source>
        <dbReference type="Proteomes" id="UP000654913"/>
    </source>
</evidence>
<keyword evidence="2" id="KW-0378">Hydrolase</keyword>
<sequence length="109" mass="11910">MLTCSRGVALNSKTRATSGYTIEQRSPVEMSLPSNFVWGFGTASYQIEGATEDDGRGPSIWDAFCKIPNKIADGTDGRTACDSYHRAAEDIALLKEYGAKAYRFSVSWS</sequence>
<accession>A0A7R7XID2</accession>
<protein>
    <submittedName>
        <fullName evidence="5">Beta-glucosidase 1A</fullName>
    </submittedName>
</protein>